<feature type="chain" id="PRO_5039170487" description="peptidylprolyl isomerase" evidence="7">
    <location>
        <begin position="23"/>
        <end position="374"/>
    </location>
</feature>
<dbReference type="InterPro" id="IPR000297">
    <property type="entry name" value="PPIase_PpiC"/>
</dbReference>
<proteinExistence type="predicted"/>
<dbReference type="EC" id="5.2.1.8" evidence="2"/>
<accession>A0A9D1SSV6</accession>
<reference evidence="9" key="1">
    <citation type="submission" date="2020-10" db="EMBL/GenBank/DDBJ databases">
        <authorList>
            <person name="Gilroy R."/>
        </authorList>
    </citation>
    <scope>NUCLEOTIDE SEQUENCE</scope>
    <source>
        <strain evidence="9">ChiGjej2B2-16831</strain>
    </source>
</reference>
<dbReference type="PANTHER" id="PTHR47245">
    <property type="entry name" value="PEPTIDYLPROLYL ISOMERASE"/>
    <property type="match status" value="1"/>
</dbReference>
<evidence type="ECO:0000256" key="2">
    <source>
        <dbReference type="ARBA" id="ARBA00013194"/>
    </source>
</evidence>
<feature type="domain" description="PpiC" evidence="8">
    <location>
        <begin position="227"/>
        <end position="320"/>
    </location>
</feature>
<evidence type="ECO:0000256" key="6">
    <source>
        <dbReference type="PROSITE-ProRule" id="PRU00278"/>
    </source>
</evidence>
<evidence type="ECO:0000259" key="8">
    <source>
        <dbReference type="PROSITE" id="PS50198"/>
    </source>
</evidence>
<organism evidence="9 10">
    <name type="scientific">Candidatus Aphodomorpha intestinavium</name>
    <dbReference type="NCBI Taxonomy" id="2840672"/>
    <lineage>
        <taxon>Bacteria</taxon>
        <taxon>Bacillati</taxon>
        <taxon>Bacillota</taxon>
        <taxon>Clostridia</taxon>
        <taxon>Eubacteriales</taxon>
        <taxon>Candidatus Aphodomorpha</taxon>
    </lineage>
</organism>
<evidence type="ECO:0000313" key="9">
    <source>
        <dbReference type="EMBL" id="HIU93924.1"/>
    </source>
</evidence>
<dbReference type="InterPro" id="IPR046357">
    <property type="entry name" value="PPIase_dom_sf"/>
</dbReference>
<keyword evidence="5 6" id="KW-0413">Isomerase</keyword>
<dbReference type="Gene3D" id="1.10.4030.10">
    <property type="entry name" value="Porin chaperone SurA, peptide-binding domain"/>
    <property type="match status" value="1"/>
</dbReference>
<evidence type="ECO:0000256" key="7">
    <source>
        <dbReference type="SAM" id="SignalP"/>
    </source>
</evidence>
<dbReference type="Pfam" id="PF00639">
    <property type="entry name" value="Rotamase"/>
    <property type="match status" value="1"/>
</dbReference>
<gene>
    <name evidence="9" type="ORF">IAD24_02075</name>
</gene>
<reference evidence="9" key="2">
    <citation type="journal article" date="2021" name="PeerJ">
        <title>Extensive microbial diversity within the chicken gut microbiome revealed by metagenomics and culture.</title>
        <authorList>
            <person name="Gilroy R."/>
            <person name="Ravi A."/>
            <person name="Getino M."/>
            <person name="Pursley I."/>
            <person name="Horton D.L."/>
            <person name="Alikhan N.F."/>
            <person name="Baker D."/>
            <person name="Gharbi K."/>
            <person name="Hall N."/>
            <person name="Watson M."/>
            <person name="Adriaenssens E.M."/>
            <person name="Foster-Nyarko E."/>
            <person name="Jarju S."/>
            <person name="Secka A."/>
            <person name="Antonio M."/>
            <person name="Oren A."/>
            <person name="Chaudhuri R.R."/>
            <person name="La Ragione R."/>
            <person name="Hildebrand F."/>
            <person name="Pallen M.J."/>
        </authorList>
    </citation>
    <scope>NUCLEOTIDE SEQUENCE</scope>
    <source>
        <strain evidence="9">ChiGjej2B2-16831</strain>
    </source>
</reference>
<comment type="catalytic activity">
    <reaction evidence="1">
        <text>[protein]-peptidylproline (omega=180) = [protein]-peptidylproline (omega=0)</text>
        <dbReference type="Rhea" id="RHEA:16237"/>
        <dbReference type="Rhea" id="RHEA-COMP:10747"/>
        <dbReference type="Rhea" id="RHEA-COMP:10748"/>
        <dbReference type="ChEBI" id="CHEBI:83833"/>
        <dbReference type="ChEBI" id="CHEBI:83834"/>
        <dbReference type="EC" id="5.2.1.8"/>
    </reaction>
</comment>
<evidence type="ECO:0000256" key="1">
    <source>
        <dbReference type="ARBA" id="ARBA00000971"/>
    </source>
</evidence>
<dbReference type="Gene3D" id="3.10.50.40">
    <property type="match status" value="1"/>
</dbReference>
<dbReference type="PANTHER" id="PTHR47245:SF1">
    <property type="entry name" value="FOLDASE PROTEIN PRSA"/>
    <property type="match status" value="1"/>
</dbReference>
<sequence length="374" mass="42424">MKRMFRTCALLTALLLAAAALAGCAAQDERVAARVGDREITMQLFKNAYLNSLTYASIYYDLTTDEGVEAYQDDVINSLIQTEMLLYQAEQAGVTLSEEEEAEAVADGQADYDSFYDSFLEQAEQAGATDVRAYANKLLTDTLVSNGMTVSEAKQSYIDSARNNMIIEKMQNRIFAEVEPTEEELYDMYEEELQVQKDLFDESPASYFTYDLYAAYGNNCIPLYIPEGFIRVRQILVEDEETANELLTRLMEGEDFETLLNQYNTDPGMADEANADGYLVGEGANYLEEFLEAALALENDGDISPVVETTSGFHIIKRLRAERSREIAYDEEKETLDEYFTSLAKSEHYTEVMDAWMADESLVTRYEELYRTVR</sequence>
<dbReference type="PROSITE" id="PS51257">
    <property type="entry name" value="PROKAR_LIPOPROTEIN"/>
    <property type="match status" value="1"/>
</dbReference>
<dbReference type="SUPFAM" id="SSF109998">
    <property type="entry name" value="Triger factor/SurA peptide-binding domain-like"/>
    <property type="match status" value="1"/>
</dbReference>
<evidence type="ECO:0000256" key="5">
    <source>
        <dbReference type="ARBA" id="ARBA00023235"/>
    </source>
</evidence>
<dbReference type="Pfam" id="PF13624">
    <property type="entry name" value="SurA_N_3"/>
    <property type="match status" value="1"/>
</dbReference>
<dbReference type="InterPro" id="IPR027304">
    <property type="entry name" value="Trigger_fact/SurA_dom_sf"/>
</dbReference>
<evidence type="ECO:0000313" key="10">
    <source>
        <dbReference type="Proteomes" id="UP000824128"/>
    </source>
</evidence>
<dbReference type="PROSITE" id="PS50198">
    <property type="entry name" value="PPIC_PPIASE_2"/>
    <property type="match status" value="1"/>
</dbReference>
<name>A0A9D1SSV6_9FIRM</name>
<dbReference type="InterPro" id="IPR050245">
    <property type="entry name" value="PrsA_foldase"/>
</dbReference>
<dbReference type="GO" id="GO:0003755">
    <property type="term" value="F:peptidyl-prolyl cis-trans isomerase activity"/>
    <property type="evidence" value="ECO:0007669"/>
    <property type="project" value="UniProtKB-KW"/>
</dbReference>
<keyword evidence="4 6" id="KW-0697">Rotamase</keyword>
<evidence type="ECO:0000256" key="4">
    <source>
        <dbReference type="ARBA" id="ARBA00023110"/>
    </source>
</evidence>
<dbReference type="EMBL" id="DVNZ01000065">
    <property type="protein sequence ID" value="HIU93924.1"/>
    <property type="molecule type" value="Genomic_DNA"/>
</dbReference>
<keyword evidence="3 7" id="KW-0732">Signal</keyword>
<dbReference type="SUPFAM" id="SSF54534">
    <property type="entry name" value="FKBP-like"/>
    <property type="match status" value="1"/>
</dbReference>
<feature type="signal peptide" evidence="7">
    <location>
        <begin position="1"/>
        <end position="22"/>
    </location>
</feature>
<evidence type="ECO:0000256" key="3">
    <source>
        <dbReference type="ARBA" id="ARBA00022729"/>
    </source>
</evidence>
<protein>
    <recommendedName>
        <fullName evidence="2">peptidylprolyl isomerase</fullName>
        <ecNumber evidence="2">5.2.1.8</ecNumber>
    </recommendedName>
</protein>
<dbReference type="AlphaFoldDB" id="A0A9D1SSV6"/>
<comment type="caution">
    <text evidence="9">The sequence shown here is derived from an EMBL/GenBank/DDBJ whole genome shotgun (WGS) entry which is preliminary data.</text>
</comment>
<dbReference type="Proteomes" id="UP000824128">
    <property type="component" value="Unassembled WGS sequence"/>
</dbReference>